<feature type="transmembrane region" description="Helical" evidence="1">
    <location>
        <begin position="22"/>
        <end position="48"/>
    </location>
</feature>
<evidence type="ECO:0000313" key="2">
    <source>
        <dbReference type="EMBL" id="UOQ45802.1"/>
    </source>
</evidence>
<accession>A0ABY4EMW5</accession>
<name>A0ABY4EMW5_9BACI</name>
<evidence type="ECO:0000313" key="3">
    <source>
        <dbReference type="Proteomes" id="UP000831787"/>
    </source>
</evidence>
<dbReference type="Proteomes" id="UP000831787">
    <property type="component" value="Chromosome"/>
</dbReference>
<proteinExistence type="predicted"/>
<feature type="transmembrane region" description="Helical" evidence="1">
    <location>
        <begin position="141"/>
        <end position="167"/>
    </location>
</feature>
<protein>
    <submittedName>
        <fullName evidence="2">YesL family protein</fullName>
    </submittedName>
</protein>
<feature type="transmembrane region" description="Helical" evidence="1">
    <location>
        <begin position="72"/>
        <end position="93"/>
    </location>
</feature>
<keyword evidence="1" id="KW-0472">Membrane</keyword>
<dbReference type="RefSeq" id="WP_244712674.1">
    <property type="nucleotide sequence ID" value="NZ_CP095073.1"/>
</dbReference>
<reference evidence="2 3" key="1">
    <citation type="submission" date="2022-04" db="EMBL/GenBank/DDBJ databases">
        <title>Halobacillus sp. isolated from saltern.</title>
        <authorList>
            <person name="Won M."/>
            <person name="Lee C.-M."/>
            <person name="Woen H.-Y."/>
            <person name="Kwon S.-W."/>
        </authorList>
    </citation>
    <scope>NUCLEOTIDE SEQUENCE [LARGE SCALE GENOMIC DNA]</scope>
    <source>
        <strain evidence="2 3">SSBR10-3</strain>
    </source>
</reference>
<sequence length="208" mass="24037">MHTGLGFLKIPEWIVKFAYLNLLWFCFSLLGGIVLGVFPATTAMFAVVRQWLLGETEIPVFKRFWKFYKQDFLRSSLLGYVLFAVGFTLYVDFMLLDQSENSFRWLHFLLLILSSIYVLTLLYAFPVFVHYQMKVFQVLKTAFLVMVISPLSTIMMIAGTLIIYIVILYSPSFLPIFSASLLSFLIMWAAVLSFQKIDKKNKVTKQAS</sequence>
<dbReference type="InterPro" id="IPR006938">
    <property type="entry name" value="DUF624"/>
</dbReference>
<dbReference type="EMBL" id="CP095073">
    <property type="protein sequence ID" value="UOQ45802.1"/>
    <property type="molecule type" value="Genomic_DNA"/>
</dbReference>
<evidence type="ECO:0000256" key="1">
    <source>
        <dbReference type="SAM" id="Phobius"/>
    </source>
</evidence>
<keyword evidence="1" id="KW-0812">Transmembrane</keyword>
<keyword evidence="1" id="KW-1133">Transmembrane helix</keyword>
<organism evidence="2 3">
    <name type="scientific">Halobacillus salinarum</name>
    <dbReference type="NCBI Taxonomy" id="2932257"/>
    <lineage>
        <taxon>Bacteria</taxon>
        <taxon>Bacillati</taxon>
        <taxon>Bacillota</taxon>
        <taxon>Bacilli</taxon>
        <taxon>Bacillales</taxon>
        <taxon>Bacillaceae</taxon>
        <taxon>Halobacillus</taxon>
    </lineage>
</organism>
<keyword evidence="3" id="KW-1185">Reference proteome</keyword>
<feature type="transmembrane region" description="Helical" evidence="1">
    <location>
        <begin position="173"/>
        <end position="194"/>
    </location>
</feature>
<dbReference type="Pfam" id="PF04854">
    <property type="entry name" value="DUF624"/>
    <property type="match status" value="1"/>
</dbReference>
<feature type="transmembrane region" description="Helical" evidence="1">
    <location>
        <begin position="105"/>
        <end position="129"/>
    </location>
</feature>
<gene>
    <name evidence="2" type="ORF">MUN89_07695</name>
</gene>